<dbReference type="Pfam" id="PF12833">
    <property type="entry name" value="HTH_18"/>
    <property type="match status" value="1"/>
</dbReference>
<dbReference type="OrthoDB" id="2647723at2"/>
<dbReference type="SMART" id="SM00342">
    <property type="entry name" value="HTH_ARAC"/>
    <property type="match status" value="1"/>
</dbReference>
<sequence length="759" mass="87539">MPQFAHVWKNKSNSLFFKLLTSFAIIILLLVSFNFLSYTFFRTNIQNEIINNNQLNLNSAVNNYEKQLVLIKNLGFSLYFNEKTEIMKSTSPKLNYELIAQIRKELQSTLTSPFLYLHNIIYFFKDSSYVIEKEGTSTADIMFSKFYYNESYSLAFWKEQLEKPTSFKTYPNANFIEKGPEKPILKGDFMPILIKNIYNQNFGIIALLNSSKMYEALKPPGSSHFLILDEDQHPIFSSSGDITKTVLPLDQMTDQQGYRQMDQSYVFYQKGSETGYTYIHTIPLERIASQIVKLNWILIGLLVVSVVIGIAASIFFTIKLNHPIARIIESISQINGPTSPRSQIKEFDLISDKLNDLQRMNRDIHDDLTSKNSVLQHYMYMNKLKMIHGGGQQVKIPMRSDKPYQLVLFQMQMKQAFHEQSDMEKNKAMYYIREYIHYHFTRSLEESLTFQIEKDQILSLLFIEPGRSFDLDASLHSLKQVFDLDLAYCLITIATSPLQHESVDLAEAYEQVIARASQRRLANETLIVTEDEPAPNSFALSVAEEQEFTANLTAGNSAAVITIVNRIFIQMHKKRATAFQFTEFAKDIAARVTKLLQSSGIETDQLLGEQPVSEQLSECYTVEQFQLLFEKLLTAASERNKHKKSQSDYFTDFVTEYVESHYGEDISLELMAEKLNITGAYLSTYFKEKNGINFSDYINNYRMDRAKEMLEKTPLKIQEISERVGYHNVNSFIRMFKKVTGIPPGEFRKGDAQKTKSSP</sequence>
<dbReference type="SUPFAM" id="SSF46689">
    <property type="entry name" value="Homeodomain-like"/>
    <property type="match status" value="1"/>
</dbReference>
<proteinExistence type="predicted"/>
<keyword evidence="2" id="KW-0238">DNA-binding</keyword>
<name>A0A198A3G1_9BACL</name>
<evidence type="ECO:0000259" key="5">
    <source>
        <dbReference type="PROSITE" id="PS01124"/>
    </source>
</evidence>
<evidence type="ECO:0000256" key="3">
    <source>
        <dbReference type="ARBA" id="ARBA00023163"/>
    </source>
</evidence>
<dbReference type="STRING" id="1850517.A8708_05405"/>
<keyword evidence="4" id="KW-0472">Membrane</keyword>
<gene>
    <name evidence="6" type="ORF">A8708_05405</name>
</gene>
<feature type="transmembrane region" description="Helical" evidence="4">
    <location>
        <begin position="20"/>
        <end position="41"/>
    </location>
</feature>
<dbReference type="Gene3D" id="1.10.10.60">
    <property type="entry name" value="Homeodomain-like"/>
    <property type="match status" value="2"/>
</dbReference>
<dbReference type="Proteomes" id="UP000078454">
    <property type="component" value="Unassembled WGS sequence"/>
</dbReference>
<accession>A0A198A3G1</accession>
<keyword evidence="4" id="KW-1133">Transmembrane helix</keyword>
<dbReference type="PROSITE" id="PS01124">
    <property type="entry name" value="HTH_ARAC_FAMILY_2"/>
    <property type="match status" value="1"/>
</dbReference>
<evidence type="ECO:0000256" key="4">
    <source>
        <dbReference type="SAM" id="Phobius"/>
    </source>
</evidence>
<dbReference type="PROSITE" id="PS00041">
    <property type="entry name" value="HTH_ARAC_FAMILY_1"/>
    <property type="match status" value="1"/>
</dbReference>
<feature type="domain" description="HTH araC/xylS-type" evidence="5">
    <location>
        <begin position="652"/>
        <end position="750"/>
    </location>
</feature>
<comment type="caution">
    <text evidence="6">The sequence shown here is derived from an EMBL/GenBank/DDBJ whole genome shotgun (WGS) entry which is preliminary data.</text>
</comment>
<evidence type="ECO:0000256" key="1">
    <source>
        <dbReference type="ARBA" id="ARBA00023015"/>
    </source>
</evidence>
<dbReference type="EMBL" id="LYPB01000077">
    <property type="protein sequence ID" value="OAS16019.1"/>
    <property type="molecule type" value="Genomic_DNA"/>
</dbReference>
<evidence type="ECO:0000313" key="7">
    <source>
        <dbReference type="Proteomes" id="UP000078454"/>
    </source>
</evidence>
<keyword evidence="4" id="KW-0812">Transmembrane</keyword>
<keyword evidence="3" id="KW-0804">Transcription</keyword>
<dbReference type="InterPro" id="IPR009057">
    <property type="entry name" value="Homeodomain-like_sf"/>
</dbReference>
<protein>
    <recommendedName>
        <fullName evidence="5">HTH araC/xylS-type domain-containing protein</fullName>
    </recommendedName>
</protein>
<evidence type="ECO:0000313" key="6">
    <source>
        <dbReference type="EMBL" id="OAS16019.1"/>
    </source>
</evidence>
<dbReference type="GO" id="GO:0043565">
    <property type="term" value="F:sequence-specific DNA binding"/>
    <property type="evidence" value="ECO:0007669"/>
    <property type="project" value="InterPro"/>
</dbReference>
<dbReference type="AlphaFoldDB" id="A0A198A3G1"/>
<reference evidence="6 7" key="1">
    <citation type="submission" date="2016-05" db="EMBL/GenBank/DDBJ databases">
        <title>Paenibacillus sp. 1ZS3-15 nov., isolated from the rhizosphere soil.</title>
        <authorList>
            <person name="Zhang X.X."/>
            <person name="Zhang J."/>
        </authorList>
    </citation>
    <scope>NUCLEOTIDE SEQUENCE [LARGE SCALE GENOMIC DNA]</scope>
    <source>
        <strain evidence="6 7">1ZS3-15</strain>
    </source>
</reference>
<feature type="transmembrane region" description="Helical" evidence="4">
    <location>
        <begin position="296"/>
        <end position="318"/>
    </location>
</feature>
<keyword evidence="7" id="KW-1185">Reference proteome</keyword>
<dbReference type="GO" id="GO:0003700">
    <property type="term" value="F:DNA-binding transcription factor activity"/>
    <property type="evidence" value="ECO:0007669"/>
    <property type="project" value="InterPro"/>
</dbReference>
<dbReference type="RefSeq" id="WP_068667633.1">
    <property type="nucleotide sequence ID" value="NZ_LYPB01000077.1"/>
</dbReference>
<organism evidence="6 7">
    <name type="scientific">Paenibacillus oryzisoli</name>
    <dbReference type="NCBI Taxonomy" id="1850517"/>
    <lineage>
        <taxon>Bacteria</taxon>
        <taxon>Bacillati</taxon>
        <taxon>Bacillota</taxon>
        <taxon>Bacilli</taxon>
        <taxon>Bacillales</taxon>
        <taxon>Paenibacillaceae</taxon>
        <taxon>Paenibacillus</taxon>
    </lineage>
</organism>
<dbReference type="InterPro" id="IPR020449">
    <property type="entry name" value="Tscrpt_reg_AraC-type_HTH"/>
</dbReference>
<dbReference type="PANTHER" id="PTHR43280:SF28">
    <property type="entry name" value="HTH-TYPE TRANSCRIPTIONAL ACTIVATOR RHAS"/>
    <property type="match status" value="1"/>
</dbReference>
<dbReference type="PRINTS" id="PR00032">
    <property type="entry name" value="HTHARAC"/>
</dbReference>
<evidence type="ECO:0000256" key="2">
    <source>
        <dbReference type="ARBA" id="ARBA00023125"/>
    </source>
</evidence>
<keyword evidence="1" id="KW-0805">Transcription regulation</keyword>
<dbReference type="InterPro" id="IPR018062">
    <property type="entry name" value="HTH_AraC-typ_CS"/>
</dbReference>
<dbReference type="InterPro" id="IPR018060">
    <property type="entry name" value="HTH_AraC"/>
</dbReference>
<dbReference type="PANTHER" id="PTHR43280">
    <property type="entry name" value="ARAC-FAMILY TRANSCRIPTIONAL REGULATOR"/>
    <property type="match status" value="1"/>
</dbReference>